<dbReference type="Pfam" id="PF00990">
    <property type="entry name" value="GGDEF"/>
    <property type="match status" value="1"/>
</dbReference>
<dbReference type="InterPro" id="IPR001633">
    <property type="entry name" value="EAL_dom"/>
</dbReference>
<evidence type="ECO:0000259" key="2">
    <source>
        <dbReference type="PROSITE" id="PS50883"/>
    </source>
</evidence>
<sequence>MNSIQNNRQKSILPFLIPASIIAAAAIIYFVCVTGGTPNVYANLILIPIVLTSLYMPVWYSALFAMLSGIAMGPLVNWITNSEDQGLIWLIRAIIYVVVSIVVAYISTRSRKRERHFEYIATHDALTGLPNLNAITSSKIPTDGALSILMLAFNEDSDIQGLFGSDFYQSIVKKISEELKELLSSYPNATLYKGTDLDFSIIVQHYSSEESLENLLAAISNINGVTITVDSIPVYISYRIGFTVIRPTGNISEGIRHANIALRYSFLEDQQISRYTDAMRDYYRGTVSIASEFSSAISKGMVQASFQSIHEAYTHKPVGVEILAKWIRDDGSRMTAEEFVPILQKTSCLQQLTIFMTEEAIKYAKLPLNEGKKFSINFSGSELSERSVMEFVRAVEKSGVGNDRVTVEINGTFTEEDFLVRDNLIFLRKHGIRIAMDYMSAVASSFILLNDVPIDILKINRCITSHIDHERGAEMIKSIVKFAKANGIKTVAEGVENESQARFCEEAGVNFLQGYYFSVPQLLGDKEKAQIAAEESARNRASEEAKNEVEYPEISIVKKNGEE</sequence>
<dbReference type="PANTHER" id="PTHR33121">
    <property type="entry name" value="CYCLIC DI-GMP PHOSPHODIESTERASE PDEF"/>
    <property type="match status" value="1"/>
</dbReference>
<feature type="domain" description="GGDEF" evidence="3">
    <location>
        <begin position="144"/>
        <end position="278"/>
    </location>
</feature>
<accession>W0FK85</accession>
<evidence type="ECO:0000256" key="1">
    <source>
        <dbReference type="SAM" id="Phobius"/>
    </source>
</evidence>
<feature type="domain" description="EAL" evidence="2">
    <location>
        <begin position="286"/>
        <end position="534"/>
    </location>
</feature>
<dbReference type="PROSITE" id="PS50887">
    <property type="entry name" value="GGDEF"/>
    <property type="match status" value="1"/>
</dbReference>
<dbReference type="SMART" id="SM00052">
    <property type="entry name" value="EAL"/>
    <property type="match status" value="1"/>
</dbReference>
<dbReference type="InterPro" id="IPR050706">
    <property type="entry name" value="Cyclic-di-GMP_PDE-like"/>
</dbReference>
<proteinExistence type="predicted"/>
<dbReference type="PROSITE" id="PS50883">
    <property type="entry name" value="EAL"/>
    <property type="match status" value="1"/>
</dbReference>
<dbReference type="InterPro" id="IPR000160">
    <property type="entry name" value="GGDEF_dom"/>
</dbReference>
<dbReference type="Pfam" id="PF00563">
    <property type="entry name" value="EAL"/>
    <property type="match status" value="1"/>
</dbReference>
<feature type="transmembrane region" description="Helical" evidence="1">
    <location>
        <begin position="12"/>
        <end position="32"/>
    </location>
</feature>
<feature type="transmembrane region" description="Helical" evidence="1">
    <location>
        <begin position="87"/>
        <end position="106"/>
    </location>
</feature>
<dbReference type="InterPro" id="IPR035919">
    <property type="entry name" value="EAL_sf"/>
</dbReference>
<dbReference type="InterPro" id="IPR029787">
    <property type="entry name" value="Nucleotide_cyclase"/>
</dbReference>
<organism evidence="4">
    <name type="scientific">uncultured bacterium Contig1757</name>
    <dbReference type="NCBI Taxonomy" id="1393500"/>
    <lineage>
        <taxon>Bacteria</taxon>
        <taxon>environmental samples</taxon>
    </lineage>
</organism>
<name>W0FK85_9BACT</name>
<evidence type="ECO:0000313" key="4">
    <source>
        <dbReference type="EMBL" id="AHF25293.1"/>
    </source>
</evidence>
<reference evidence="4" key="1">
    <citation type="journal article" date="2013" name="PLoS ONE">
        <title>Metagenomic insights into the carbohydrate-active enzymes carried by the microorganisms adhering to solid digesta in the rumen of cows.</title>
        <authorList>
            <person name="Wang L."/>
            <person name="Hatem A."/>
            <person name="Catalyurek U.V."/>
            <person name="Morrison M."/>
            <person name="Yu Z."/>
        </authorList>
    </citation>
    <scope>NUCLEOTIDE SEQUENCE</scope>
</reference>
<dbReference type="Gene3D" id="3.20.20.450">
    <property type="entry name" value="EAL domain"/>
    <property type="match status" value="1"/>
</dbReference>
<dbReference type="Gene3D" id="3.30.70.270">
    <property type="match status" value="1"/>
</dbReference>
<dbReference type="CDD" id="cd01948">
    <property type="entry name" value="EAL"/>
    <property type="match status" value="1"/>
</dbReference>
<dbReference type="EMBL" id="KC246828">
    <property type="protein sequence ID" value="AHF25293.1"/>
    <property type="molecule type" value="Genomic_DNA"/>
</dbReference>
<evidence type="ECO:0000259" key="3">
    <source>
        <dbReference type="PROSITE" id="PS50887"/>
    </source>
</evidence>
<keyword evidence="1" id="KW-0472">Membrane</keyword>
<dbReference type="InterPro" id="IPR043128">
    <property type="entry name" value="Rev_trsase/Diguanyl_cyclase"/>
</dbReference>
<dbReference type="AlphaFoldDB" id="W0FK85"/>
<dbReference type="SUPFAM" id="SSF55073">
    <property type="entry name" value="Nucleotide cyclase"/>
    <property type="match status" value="1"/>
</dbReference>
<protein>
    <submittedName>
        <fullName evidence="4">Diguanylate cyclase/phosphodiesterase</fullName>
    </submittedName>
</protein>
<dbReference type="GO" id="GO:0071111">
    <property type="term" value="F:cyclic-guanylate-specific phosphodiesterase activity"/>
    <property type="evidence" value="ECO:0007669"/>
    <property type="project" value="InterPro"/>
</dbReference>
<keyword evidence="1" id="KW-0812">Transmembrane</keyword>
<dbReference type="SUPFAM" id="SSF141868">
    <property type="entry name" value="EAL domain-like"/>
    <property type="match status" value="1"/>
</dbReference>
<dbReference type="PANTHER" id="PTHR33121:SF79">
    <property type="entry name" value="CYCLIC DI-GMP PHOSPHODIESTERASE PDED-RELATED"/>
    <property type="match status" value="1"/>
</dbReference>
<keyword evidence="1" id="KW-1133">Transmembrane helix</keyword>